<evidence type="ECO:0000256" key="1">
    <source>
        <dbReference type="SAM" id="MobiDB-lite"/>
    </source>
</evidence>
<keyword evidence="4" id="KW-1185">Reference proteome</keyword>
<dbReference type="EMBL" id="JACEFO010003049">
    <property type="protein sequence ID" value="KAF8644840.1"/>
    <property type="molecule type" value="Genomic_DNA"/>
</dbReference>
<evidence type="ECO:0000313" key="4">
    <source>
        <dbReference type="Proteomes" id="UP000636709"/>
    </source>
</evidence>
<comment type="caution">
    <text evidence="2">The sequence shown here is derived from an EMBL/GenBank/DDBJ whole genome shotgun (WGS) entry which is preliminary data.</text>
</comment>
<dbReference type="OrthoDB" id="1910203at2759"/>
<gene>
    <name evidence="3" type="ORF">HU200_061454</name>
    <name evidence="2" type="ORF">HU200_066311</name>
</gene>
<reference evidence="2" key="1">
    <citation type="submission" date="2020-07" db="EMBL/GenBank/DDBJ databases">
        <title>Genome sequence and genetic diversity analysis of an under-domesticated orphan crop, white fonio (Digitaria exilis).</title>
        <authorList>
            <person name="Bennetzen J.L."/>
            <person name="Chen S."/>
            <person name="Ma X."/>
            <person name="Wang X."/>
            <person name="Yssel A.E.J."/>
            <person name="Chaluvadi S.R."/>
            <person name="Johnson M."/>
            <person name="Gangashetty P."/>
            <person name="Hamidou F."/>
            <person name="Sanogo M.D."/>
            <person name="Zwaenepoel A."/>
            <person name="Wallace J."/>
            <person name="Van De Peer Y."/>
            <person name="Van Deynze A."/>
        </authorList>
    </citation>
    <scope>NUCLEOTIDE SEQUENCE</scope>
    <source>
        <tissue evidence="2">Leaves</tissue>
    </source>
</reference>
<dbReference type="PANTHER" id="PTHR34277">
    <property type="entry name" value="CLAVATA3/ESR (CLE)-RELATED PROTEIN 26"/>
    <property type="match status" value="1"/>
</dbReference>
<organism evidence="2 4">
    <name type="scientific">Digitaria exilis</name>
    <dbReference type="NCBI Taxonomy" id="1010633"/>
    <lineage>
        <taxon>Eukaryota</taxon>
        <taxon>Viridiplantae</taxon>
        <taxon>Streptophyta</taxon>
        <taxon>Embryophyta</taxon>
        <taxon>Tracheophyta</taxon>
        <taxon>Spermatophyta</taxon>
        <taxon>Magnoliopsida</taxon>
        <taxon>Liliopsida</taxon>
        <taxon>Poales</taxon>
        <taxon>Poaceae</taxon>
        <taxon>PACMAD clade</taxon>
        <taxon>Panicoideae</taxon>
        <taxon>Panicodae</taxon>
        <taxon>Paniceae</taxon>
        <taxon>Anthephorinae</taxon>
        <taxon>Digitaria</taxon>
    </lineage>
</organism>
<dbReference type="Proteomes" id="UP000636709">
    <property type="component" value="Unassembled WGS sequence"/>
</dbReference>
<dbReference type="PANTHER" id="PTHR34277:SF22">
    <property type="entry name" value="CLE FAMILY OSCLE701 PROTEIN"/>
    <property type="match status" value="1"/>
</dbReference>
<protein>
    <submittedName>
        <fullName evidence="2">Uncharacterized protein</fullName>
    </submittedName>
</protein>
<dbReference type="InterPro" id="IPR039316">
    <property type="entry name" value="CLE25/26"/>
</dbReference>
<feature type="region of interest" description="Disordered" evidence="1">
    <location>
        <begin position="56"/>
        <end position="75"/>
    </location>
</feature>
<dbReference type="EMBL" id="JACEFO010002606">
    <property type="protein sequence ID" value="KAF8654820.1"/>
    <property type="molecule type" value="Genomic_DNA"/>
</dbReference>
<accession>A0A834ZWT5</accession>
<proteinExistence type="predicted"/>
<evidence type="ECO:0000313" key="2">
    <source>
        <dbReference type="EMBL" id="KAF8644840.1"/>
    </source>
</evidence>
<evidence type="ECO:0000313" key="3">
    <source>
        <dbReference type="EMBL" id="KAF8654820.1"/>
    </source>
</evidence>
<sequence>MSRPAGSARWSSAAAAILLGALVVVSLVVERSSKASLPVSFAAAGGRRMMIGTMEDLKDGDDPLSSSKRRVPNGPDPIHNRYHLFLAREHGMCMCCSHSLCSFSRKVR</sequence>
<dbReference type="AlphaFoldDB" id="A0A834ZWT5"/>
<name>A0A834ZWT5_9POAL</name>